<protein>
    <submittedName>
        <fullName evidence="4">Serine/arginine-rich splicing factor rs2z32</fullName>
    </submittedName>
</protein>
<keyword evidence="5" id="KW-1185">Reference proteome</keyword>
<dbReference type="Proteomes" id="UP000653305">
    <property type="component" value="Unassembled WGS sequence"/>
</dbReference>
<dbReference type="EMBL" id="BMAC01000069">
    <property type="protein sequence ID" value="GFP83722.1"/>
    <property type="molecule type" value="Genomic_DNA"/>
</dbReference>
<evidence type="ECO:0000313" key="5">
    <source>
        <dbReference type="Proteomes" id="UP000653305"/>
    </source>
</evidence>
<evidence type="ECO:0000259" key="3">
    <source>
        <dbReference type="PROSITE" id="PS50102"/>
    </source>
</evidence>
<comment type="caution">
    <text evidence="4">The sequence shown here is derived from an EMBL/GenBank/DDBJ whole genome shotgun (WGS) entry which is preliminary data.</text>
</comment>
<keyword evidence="1" id="KW-0694">RNA-binding</keyword>
<evidence type="ECO:0000313" key="4">
    <source>
        <dbReference type="EMBL" id="GFP83722.1"/>
    </source>
</evidence>
<accession>A0A830BCC3</accession>
<dbReference type="PANTHER" id="PTHR48034">
    <property type="entry name" value="TRANSFORMER-2 SEX-DETERMINING PROTEIN-RELATED"/>
    <property type="match status" value="1"/>
</dbReference>
<dbReference type="Gene3D" id="3.30.70.330">
    <property type="match status" value="1"/>
</dbReference>
<feature type="compositionally biased region" description="Basic residues" evidence="2">
    <location>
        <begin position="164"/>
        <end position="184"/>
    </location>
</feature>
<dbReference type="InterPro" id="IPR035979">
    <property type="entry name" value="RBD_domain_sf"/>
</dbReference>
<dbReference type="AlphaFoldDB" id="A0A830BCC3"/>
<dbReference type="SMART" id="SM00360">
    <property type="entry name" value="RRM"/>
    <property type="match status" value="1"/>
</dbReference>
<proteinExistence type="predicted"/>
<feature type="compositionally biased region" description="Basic and acidic residues" evidence="2">
    <location>
        <begin position="280"/>
        <end position="292"/>
    </location>
</feature>
<gene>
    <name evidence="4" type="ORF">PHJA_000515700</name>
</gene>
<evidence type="ECO:0000256" key="2">
    <source>
        <dbReference type="SAM" id="MobiDB-lite"/>
    </source>
</evidence>
<dbReference type="InterPro" id="IPR012677">
    <property type="entry name" value="Nucleotide-bd_a/b_plait_sf"/>
</dbReference>
<name>A0A830BCC3_9LAMI</name>
<dbReference type="GO" id="GO:0003723">
    <property type="term" value="F:RNA binding"/>
    <property type="evidence" value="ECO:0007669"/>
    <property type="project" value="UniProtKB-UniRule"/>
</dbReference>
<dbReference type="InterPro" id="IPR000504">
    <property type="entry name" value="RRM_dom"/>
</dbReference>
<dbReference type="PROSITE" id="PS50102">
    <property type="entry name" value="RRM"/>
    <property type="match status" value="1"/>
</dbReference>
<dbReference type="Pfam" id="PF00076">
    <property type="entry name" value="RRM_1"/>
    <property type="match status" value="1"/>
</dbReference>
<dbReference type="SUPFAM" id="SSF54928">
    <property type="entry name" value="RNA-binding domain, RBD"/>
    <property type="match status" value="1"/>
</dbReference>
<feature type="domain" description="RRM" evidence="3">
    <location>
        <begin position="12"/>
        <end position="144"/>
    </location>
</feature>
<evidence type="ECO:0000256" key="1">
    <source>
        <dbReference type="PROSITE-ProRule" id="PRU00176"/>
    </source>
</evidence>
<feature type="compositionally biased region" description="Basic and acidic residues" evidence="2">
    <location>
        <begin position="193"/>
        <end position="216"/>
    </location>
</feature>
<reference evidence="4" key="1">
    <citation type="submission" date="2020-07" db="EMBL/GenBank/DDBJ databases">
        <title>Ethylene signaling mediates host invasion by parasitic plants.</title>
        <authorList>
            <person name="Yoshida S."/>
        </authorList>
    </citation>
    <scope>NUCLEOTIDE SEQUENCE</scope>
    <source>
        <strain evidence="4">Okayama</strain>
    </source>
</reference>
<dbReference type="OrthoDB" id="1099063at2759"/>
<sequence length="309" mass="35468">MPRYEDRYGGTTRLYVGHLSSRTRSRDLEHIFSRYGRFLSLCRDLVVNGGRVDFPDPVVNGERVDLVDFLADWTKLHSLLQYVTLVMMALLFLETISRRVRDVDMKRDYAFVEFSDPHDADEARYYLDGRDVDGRRITVEFAKGNSPKKASGRRSYSRSPVRSRSPRRGHHSRSRSFSRSRSYSRSRSPAARRGRETDYKERRSRSPRDESPEPKRAASPSKTRKLSPTPVRDGSRERSPSPARVGMETERVGYNSDSPKETSRSPSARRYDESPAIANGRDRSPRDDRSPVDDDEDTTARSPRGSESP</sequence>
<feature type="compositionally biased region" description="Basic and acidic residues" evidence="2">
    <location>
        <begin position="258"/>
        <end position="273"/>
    </location>
</feature>
<feature type="region of interest" description="Disordered" evidence="2">
    <location>
        <begin position="139"/>
        <end position="309"/>
    </location>
</feature>
<dbReference type="InterPro" id="IPR050441">
    <property type="entry name" value="RBM"/>
</dbReference>
<organism evidence="4 5">
    <name type="scientific">Phtheirospermum japonicum</name>
    <dbReference type="NCBI Taxonomy" id="374723"/>
    <lineage>
        <taxon>Eukaryota</taxon>
        <taxon>Viridiplantae</taxon>
        <taxon>Streptophyta</taxon>
        <taxon>Embryophyta</taxon>
        <taxon>Tracheophyta</taxon>
        <taxon>Spermatophyta</taxon>
        <taxon>Magnoliopsida</taxon>
        <taxon>eudicotyledons</taxon>
        <taxon>Gunneridae</taxon>
        <taxon>Pentapetalae</taxon>
        <taxon>asterids</taxon>
        <taxon>lamiids</taxon>
        <taxon>Lamiales</taxon>
        <taxon>Orobanchaceae</taxon>
        <taxon>Orobanchaceae incertae sedis</taxon>
        <taxon>Phtheirospermum</taxon>
    </lineage>
</organism>